<evidence type="ECO:0000256" key="1">
    <source>
        <dbReference type="SAM" id="MobiDB-lite"/>
    </source>
</evidence>
<feature type="compositionally biased region" description="Polar residues" evidence="1">
    <location>
        <begin position="9"/>
        <end position="23"/>
    </location>
</feature>
<proteinExistence type="predicted"/>
<dbReference type="PANTHER" id="PTHR33871:SF1">
    <property type="entry name" value="OS05G0503100 PROTEIN"/>
    <property type="match status" value="1"/>
</dbReference>
<feature type="compositionally biased region" description="Polar residues" evidence="1">
    <location>
        <begin position="148"/>
        <end position="158"/>
    </location>
</feature>
<gene>
    <name evidence="2" type="ORF">SAY86_030289</name>
</gene>
<sequence>MGCCASTHDYGSSVSASPKQSRAFSHPSVEEETVKEVLSETPNPTPPIHHTKYHPQNPKPQKQLPVYDRVSDPLSNGPKTGKNGVMQARDALDRMEDMKPKAAMEISEEAWEECSQSESPSISTPTNLTGDGGFRHYQLGHRAAQRSPAKTPSRTCSFSGDMGAPRCDRTGQTHGRRSEQSPRRTSSGPLRTATGGEPGRSRSEPRRRERVDPSEGSAKRSRSPGTGQDAICVRPCEDGYYRSYKGRTQTVPYLRAKRWAPPYVQEGSN</sequence>
<feature type="region of interest" description="Disordered" evidence="1">
    <location>
        <begin position="1"/>
        <end position="232"/>
    </location>
</feature>
<keyword evidence="3" id="KW-1185">Reference proteome</keyword>
<dbReference type="Proteomes" id="UP001346149">
    <property type="component" value="Unassembled WGS sequence"/>
</dbReference>
<feature type="compositionally biased region" description="Polar residues" evidence="1">
    <location>
        <begin position="114"/>
        <end position="129"/>
    </location>
</feature>
<comment type="caution">
    <text evidence="2">The sequence shown here is derived from an EMBL/GenBank/DDBJ whole genome shotgun (WGS) entry which is preliminary data.</text>
</comment>
<feature type="compositionally biased region" description="Basic and acidic residues" evidence="1">
    <location>
        <begin position="166"/>
        <end position="182"/>
    </location>
</feature>
<name>A0AAN7MR49_TRANT</name>
<feature type="compositionally biased region" description="Basic and acidic residues" evidence="1">
    <location>
        <begin position="199"/>
        <end position="213"/>
    </location>
</feature>
<protein>
    <submittedName>
        <fullName evidence="2">Uncharacterized protein</fullName>
    </submittedName>
</protein>
<feature type="compositionally biased region" description="Basic and acidic residues" evidence="1">
    <location>
        <begin position="28"/>
        <end position="38"/>
    </location>
</feature>
<reference evidence="2 3" key="1">
    <citation type="journal article" date="2023" name="Hortic Res">
        <title>Pangenome of water caltrop reveals structural variations and asymmetric subgenome divergence after allopolyploidization.</title>
        <authorList>
            <person name="Zhang X."/>
            <person name="Chen Y."/>
            <person name="Wang L."/>
            <person name="Yuan Y."/>
            <person name="Fang M."/>
            <person name="Shi L."/>
            <person name="Lu R."/>
            <person name="Comes H.P."/>
            <person name="Ma Y."/>
            <person name="Chen Y."/>
            <person name="Huang G."/>
            <person name="Zhou Y."/>
            <person name="Zheng Z."/>
            <person name="Qiu Y."/>
        </authorList>
    </citation>
    <scope>NUCLEOTIDE SEQUENCE [LARGE SCALE GENOMIC DNA]</scope>
    <source>
        <strain evidence="2">F231</strain>
    </source>
</reference>
<dbReference type="EMBL" id="JAXQNO010000005">
    <property type="protein sequence ID" value="KAK4797963.1"/>
    <property type="molecule type" value="Genomic_DNA"/>
</dbReference>
<feature type="compositionally biased region" description="Basic and acidic residues" evidence="1">
    <location>
        <begin position="90"/>
        <end position="102"/>
    </location>
</feature>
<accession>A0AAN7MR49</accession>
<evidence type="ECO:0000313" key="2">
    <source>
        <dbReference type="EMBL" id="KAK4797963.1"/>
    </source>
</evidence>
<dbReference type="PANTHER" id="PTHR33871">
    <property type="entry name" value="OS05G0503100 PROTEIN-RELATED"/>
    <property type="match status" value="1"/>
</dbReference>
<evidence type="ECO:0000313" key="3">
    <source>
        <dbReference type="Proteomes" id="UP001346149"/>
    </source>
</evidence>
<dbReference type="AlphaFoldDB" id="A0AAN7MR49"/>
<organism evidence="2 3">
    <name type="scientific">Trapa natans</name>
    <name type="common">Water chestnut</name>
    <dbReference type="NCBI Taxonomy" id="22666"/>
    <lineage>
        <taxon>Eukaryota</taxon>
        <taxon>Viridiplantae</taxon>
        <taxon>Streptophyta</taxon>
        <taxon>Embryophyta</taxon>
        <taxon>Tracheophyta</taxon>
        <taxon>Spermatophyta</taxon>
        <taxon>Magnoliopsida</taxon>
        <taxon>eudicotyledons</taxon>
        <taxon>Gunneridae</taxon>
        <taxon>Pentapetalae</taxon>
        <taxon>rosids</taxon>
        <taxon>malvids</taxon>
        <taxon>Myrtales</taxon>
        <taxon>Lythraceae</taxon>
        <taxon>Trapa</taxon>
    </lineage>
</organism>